<dbReference type="GO" id="GO:0006511">
    <property type="term" value="P:ubiquitin-dependent protein catabolic process"/>
    <property type="evidence" value="ECO:0007669"/>
    <property type="project" value="TreeGrafter"/>
</dbReference>
<keyword evidence="6" id="KW-0862">Zinc</keyword>
<feature type="region of interest" description="Disordered" evidence="8">
    <location>
        <begin position="145"/>
        <end position="245"/>
    </location>
</feature>
<evidence type="ECO:0000256" key="4">
    <source>
        <dbReference type="ARBA" id="ARBA00022723"/>
    </source>
</evidence>
<keyword evidence="11" id="KW-1185">Reference proteome</keyword>
<feature type="compositionally biased region" description="Low complexity" evidence="8">
    <location>
        <begin position="207"/>
        <end position="216"/>
    </location>
</feature>
<evidence type="ECO:0000256" key="3">
    <source>
        <dbReference type="ARBA" id="ARBA00022490"/>
    </source>
</evidence>
<dbReference type="OrthoDB" id="5594178at2759"/>
<feature type="compositionally biased region" description="Low complexity" evidence="8">
    <location>
        <begin position="225"/>
        <end position="245"/>
    </location>
</feature>
<dbReference type="GO" id="GO:0005737">
    <property type="term" value="C:cytoplasm"/>
    <property type="evidence" value="ECO:0007669"/>
    <property type="project" value="UniProtKB-SubCell"/>
</dbReference>
<evidence type="ECO:0000256" key="2">
    <source>
        <dbReference type="ARBA" id="ARBA00010655"/>
    </source>
</evidence>
<feature type="domain" description="MYND-type" evidence="9">
    <location>
        <begin position="466"/>
        <end position="507"/>
    </location>
</feature>
<gene>
    <name evidence="10" type="ORF">BN980_GECA15s02595g</name>
</gene>
<keyword evidence="3" id="KW-0963">Cytoplasm</keyword>
<dbReference type="InterPro" id="IPR002893">
    <property type="entry name" value="Znf_MYND"/>
</dbReference>
<evidence type="ECO:0000256" key="8">
    <source>
        <dbReference type="SAM" id="MobiDB-lite"/>
    </source>
</evidence>
<evidence type="ECO:0000259" key="9">
    <source>
        <dbReference type="PROSITE" id="PS50865"/>
    </source>
</evidence>
<dbReference type="GO" id="GO:0007163">
    <property type="term" value="P:establishment or maintenance of cell polarity"/>
    <property type="evidence" value="ECO:0007669"/>
    <property type="project" value="TreeGrafter"/>
</dbReference>
<dbReference type="Gene3D" id="6.10.140.2220">
    <property type="match status" value="1"/>
</dbReference>
<proteinExistence type="inferred from homology"/>
<accession>A0A0J9XGK1</accession>
<dbReference type="Proteomes" id="UP000242525">
    <property type="component" value="Unassembled WGS sequence"/>
</dbReference>
<comment type="subcellular location">
    <subcellularLocation>
        <location evidence="1">Cytoplasm</location>
    </subcellularLocation>
</comment>
<dbReference type="GO" id="GO:0008270">
    <property type="term" value="F:zinc ion binding"/>
    <property type="evidence" value="ECO:0007669"/>
    <property type="project" value="UniProtKB-KW"/>
</dbReference>
<dbReference type="AlphaFoldDB" id="A0A0J9XGK1"/>
<feature type="compositionally biased region" description="Low complexity" evidence="8">
    <location>
        <begin position="310"/>
        <end position="324"/>
    </location>
</feature>
<comment type="similarity">
    <text evidence="2">Belongs to the MUB1/samB family.</text>
</comment>
<reference evidence="10" key="1">
    <citation type="submission" date="2014-03" db="EMBL/GenBank/DDBJ databases">
        <authorList>
            <person name="Casaregola S."/>
        </authorList>
    </citation>
    <scope>NUCLEOTIDE SEQUENCE [LARGE SCALE GENOMIC DNA]</scope>
    <source>
        <strain evidence="10">CLIB 918</strain>
    </source>
</reference>
<keyword evidence="5 7" id="KW-0863">Zinc-finger</keyword>
<dbReference type="EMBL" id="CCBN010000015">
    <property type="protein sequence ID" value="CDO56532.1"/>
    <property type="molecule type" value="Genomic_DNA"/>
</dbReference>
<dbReference type="PANTHER" id="PTHR47442">
    <property type="entry name" value="MYND-TYPE ZINC FINGER PROTEIN MUB1"/>
    <property type="match status" value="1"/>
</dbReference>
<protein>
    <submittedName>
        <fullName evidence="10">Similar to Saccharomyces cerevisiae YMR100W MUB1 MYND domain-containing protein required for ubiquitination and turnover of Rpn4p</fullName>
    </submittedName>
</protein>
<name>A0A0J9XGK1_GEOCN</name>
<sequence>MRETNFRSVPFNRASVSITTSLYDRRALDCTSDRPLIYSLNHLTYLASSSARVRDTLSTDGGIERLVSILKQCHYDQDDTTVLSKHDEVVRETLAAWKWSLAFQCLVFVGTRGTEEIRSRVAYCGIIPVIATVLDNYLEWIASSRPPRDHHHHHHDGSRSLRSRSGAPSIVSVSTNASAPSLSSMSTVSTVAENYPSTTTRENPAASGSLSSVSSSMVLDDHRTATTTTTTTTTPSTTTTTTNATTGDVPREIIERTATLLPQESQPVVQARSMLSNDISIETANEESTDNFALINPTQTRPEQPRQRGQNPSQSASPSSNTPPRNFWNGKLIPRDEDVVWCLEVLAFLSKYAYLRGQLQHTHLVPNLSIRDPSDKQLNSCNDDMDLDHDDSCSGSDDHWDYETYDFECDQDIDDEFKGASKNIFLLVERFTTLQFSEEMKYWAGAIMRNSCRKDESKGGVRQCANFECGRWEESPRQFAKCRRCKRTKYCSKECQLKAWPFHRHWCVASSTTSSAAQQQHQQSAVPATAAPTTLVSAVPTTAPMTQTFLQQQRQSREQVPLTRQ</sequence>
<dbReference type="PANTHER" id="PTHR47442:SF1">
    <property type="entry name" value="MYND-TYPE ZINC FINGER PROTEIN MUB1"/>
    <property type="match status" value="1"/>
</dbReference>
<dbReference type="SUPFAM" id="SSF144232">
    <property type="entry name" value="HIT/MYND zinc finger-like"/>
    <property type="match status" value="1"/>
</dbReference>
<organism evidence="10 11">
    <name type="scientific">Geotrichum candidum</name>
    <name type="common">Oospora lactis</name>
    <name type="synonym">Dipodascus geotrichum</name>
    <dbReference type="NCBI Taxonomy" id="1173061"/>
    <lineage>
        <taxon>Eukaryota</taxon>
        <taxon>Fungi</taxon>
        <taxon>Dikarya</taxon>
        <taxon>Ascomycota</taxon>
        <taxon>Saccharomycotina</taxon>
        <taxon>Dipodascomycetes</taxon>
        <taxon>Dipodascales</taxon>
        <taxon>Dipodascaceae</taxon>
        <taxon>Geotrichum</taxon>
    </lineage>
</organism>
<dbReference type="InterPro" id="IPR051664">
    <property type="entry name" value="MYND-type_zinc_finger"/>
</dbReference>
<feature type="compositionally biased region" description="Polar residues" evidence="8">
    <location>
        <begin position="171"/>
        <end position="202"/>
    </location>
</feature>
<evidence type="ECO:0000256" key="7">
    <source>
        <dbReference type="PROSITE-ProRule" id="PRU00134"/>
    </source>
</evidence>
<feature type="region of interest" description="Disordered" evidence="8">
    <location>
        <begin position="285"/>
        <end position="329"/>
    </location>
</feature>
<evidence type="ECO:0000256" key="1">
    <source>
        <dbReference type="ARBA" id="ARBA00004496"/>
    </source>
</evidence>
<dbReference type="Pfam" id="PF01753">
    <property type="entry name" value="zf-MYND"/>
    <property type="match status" value="1"/>
</dbReference>
<dbReference type="FunFam" id="6.10.140.2220:FF:000003">
    <property type="entry name" value="MYND-type zinc finger protein"/>
    <property type="match status" value="1"/>
</dbReference>
<keyword evidence="4" id="KW-0479">Metal-binding</keyword>
<evidence type="ECO:0000313" key="11">
    <source>
        <dbReference type="Proteomes" id="UP000242525"/>
    </source>
</evidence>
<evidence type="ECO:0000313" key="10">
    <source>
        <dbReference type="EMBL" id="CDO56532.1"/>
    </source>
</evidence>
<evidence type="ECO:0000256" key="6">
    <source>
        <dbReference type="ARBA" id="ARBA00022833"/>
    </source>
</evidence>
<dbReference type="PROSITE" id="PS50865">
    <property type="entry name" value="ZF_MYND_2"/>
    <property type="match status" value="1"/>
</dbReference>
<dbReference type="GO" id="GO:1990304">
    <property type="term" value="C:MUB1-RAD6-UBR2 ubiquitin ligase complex"/>
    <property type="evidence" value="ECO:0007669"/>
    <property type="project" value="TreeGrafter"/>
</dbReference>
<evidence type="ECO:0000256" key="5">
    <source>
        <dbReference type="ARBA" id="ARBA00022771"/>
    </source>
</evidence>
<comment type="caution">
    <text evidence="10">The sequence shown here is derived from an EMBL/GenBank/DDBJ whole genome shotgun (WGS) entry which is preliminary data.</text>
</comment>